<dbReference type="PANTHER" id="PTHR11675:SF43">
    <property type="entry name" value="POLYPEPTIDE N-ACETYLGALACTOSAMINYLTRANSFERASE 1"/>
    <property type="match status" value="1"/>
</dbReference>
<dbReference type="PANTHER" id="PTHR11675">
    <property type="entry name" value="N-ACETYLGALACTOSAMINYLTRANSFERASE"/>
    <property type="match status" value="1"/>
</dbReference>
<evidence type="ECO:0000256" key="1">
    <source>
        <dbReference type="ARBA" id="ARBA00023157"/>
    </source>
</evidence>
<dbReference type="Proteomes" id="UP000663881">
    <property type="component" value="Unassembled WGS sequence"/>
</dbReference>
<dbReference type="GO" id="GO:0005794">
    <property type="term" value="C:Golgi apparatus"/>
    <property type="evidence" value="ECO:0007669"/>
    <property type="project" value="TreeGrafter"/>
</dbReference>
<dbReference type="SUPFAM" id="SSF53448">
    <property type="entry name" value="Nucleotide-diphospho-sugar transferases"/>
    <property type="match status" value="1"/>
</dbReference>
<reference evidence="3" key="1">
    <citation type="submission" date="2021-02" db="EMBL/GenBank/DDBJ databases">
        <authorList>
            <person name="Nowell W R."/>
        </authorList>
    </citation>
    <scope>NUCLEOTIDE SEQUENCE</scope>
</reference>
<protein>
    <recommendedName>
        <fullName evidence="2">Glycosyltransferase 2-like domain-containing protein</fullName>
    </recommendedName>
</protein>
<dbReference type="Pfam" id="PF00535">
    <property type="entry name" value="Glycos_transf_2"/>
    <property type="match status" value="1"/>
</dbReference>
<accession>A0A820A6D5</accession>
<gene>
    <name evidence="3" type="ORF">OKA104_LOCUS40123</name>
</gene>
<comment type="caution">
    <text evidence="3">The sequence shown here is derived from an EMBL/GenBank/DDBJ whole genome shotgun (WGS) entry which is preliminary data.</text>
</comment>
<dbReference type="InterPro" id="IPR029044">
    <property type="entry name" value="Nucleotide-diphossugar_trans"/>
</dbReference>
<dbReference type="InterPro" id="IPR001173">
    <property type="entry name" value="Glyco_trans_2-like"/>
</dbReference>
<feature type="domain" description="Glycosyltransferase 2-like" evidence="2">
    <location>
        <begin position="122"/>
        <end position="219"/>
    </location>
</feature>
<evidence type="ECO:0000259" key="2">
    <source>
        <dbReference type="Pfam" id="PF00535"/>
    </source>
</evidence>
<sequence length="252" mass="28879">MQLTRRHLKVKEYIRPEIYQQLQEYGESIRFLYVANSPVIRKRINRETYTIPEHCKDCPGENGGGVTLTADESKDLDAVMKKEFFNLRASDKISLWRTIPDTRHELYVIQLVKYPDDLPSASVVIVFKNERWSPVLRTVYSVLNRSPKKFLKEVILVDDQSDIEEMGQKLDDYCEEHFGELVRVLRAPSRLGLIKAKSYGAKHATGDVVVFLDAHCEANFVVLSIQSSPTLGDPMSQTSPRVSVMYHCVELS</sequence>
<dbReference type="GO" id="GO:0006493">
    <property type="term" value="P:protein O-linked glycosylation"/>
    <property type="evidence" value="ECO:0007669"/>
    <property type="project" value="TreeGrafter"/>
</dbReference>
<evidence type="ECO:0000313" key="3">
    <source>
        <dbReference type="EMBL" id="CAF4185417.1"/>
    </source>
</evidence>
<proteinExistence type="predicted"/>
<keyword evidence="1" id="KW-1015">Disulfide bond</keyword>
<dbReference type="EMBL" id="CAJOAY010008374">
    <property type="protein sequence ID" value="CAF4185417.1"/>
    <property type="molecule type" value="Genomic_DNA"/>
</dbReference>
<evidence type="ECO:0000313" key="4">
    <source>
        <dbReference type="Proteomes" id="UP000663881"/>
    </source>
</evidence>
<dbReference type="AlphaFoldDB" id="A0A820A6D5"/>
<dbReference type="Gene3D" id="3.90.550.10">
    <property type="entry name" value="Spore Coat Polysaccharide Biosynthesis Protein SpsA, Chain A"/>
    <property type="match status" value="1"/>
</dbReference>
<name>A0A820A6D5_9BILA</name>
<dbReference type="GO" id="GO:0004653">
    <property type="term" value="F:polypeptide N-acetylgalactosaminyltransferase activity"/>
    <property type="evidence" value="ECO:0007669"/>
    <property type="project" value="TreeGrafter"/>
</dbReference>
<organism evidence="3 4">
    <name type="scientific">Adineta steineri</name>
    <dbReference type="NCBI Taxonomy" id="433720"/>
    <lineage>
        <taxon>Eukaryota</taxon>
        <taxon>Metazoa</taxon>
        <taxon>Spiralia</taxon>
        <taxon>Gnathifera</taxon>
        <taxon>Rotifera</taxon>
        <taxon>Eurotatoria</taxon>
        <taxon>Bdelloidea</taxon>
        <taxon>Adinetida</taxon>
        <taxon>Adinetidae</taxon>
        <taxon>Adineta</taxon>
    </lineage>
</organism>